<keyword evidence="5" id="KW-0804">Transcription</keyword>
<sequence length="146" mass="16880">MDHPANKAIHLKNDIPTPAITLAENWPIVRSYAWALSFCSHNIISPPPSTRMAYKGIEEVMRMKPKPLQERRLVPVSRVFDCILCNNEKCVVVKRNKKKRTGSLKCDECGRTYRVELKAGYTIKTADVFRYWIHAIHEMKKKEGLL</sequence>
<organism evidence="6 7">
    <name type="scientific">Piedraia hortae CBS 480.64</name>
    <dbReference type="NCBI Taxonomy" id="1314780"/>
    <lineage>
        <taxon>Eukaryota</taxon>
        <taxon>Fungi</taxon>
        <taxon>Dikarya</taxon>
        <taxon>Ascomycota</taxon>
        <taxon>Pezizomycotina</taxon>
        <taxon>Dothideomycetes</taxon>
        <taxon>Dothideomycetidae</taxon>
        <taxon>Capnodiales</taxon>
        <taxon>Piedraiaceae</taxon>
        <taxon>Piedraia</taxon>
    </lineage>
</organism>
<reference evidence="6" key="1">
    <citation type="journal article" date="2020" name="Stud. Mycol.">
        <title>101 Dothideomycetes genomes: a test case for predicting lifestyles and emergence of pathogens.</title>
        <authorList>
            <person name="Haridas S."/>
            <person name="Albert R."/>
            <person name="Binder M."/>
            <person name="Bloem J."/>
            <person name="Labutti K."/>
            <person name="Salamov A."/>
            <person name="Andreopoulos B."/>
            <person name="Baker S."/>
            <person name="Barry K."/>
            <person name="Bills G."/>
            <person name="Bluhm B."/>
            <person name="Cannon C."/>
            <person name="Castanera R."/>
            <person name="Culley D."/>
            <person name="Daum C."/>
            <person name="Ezra D."/>
            <person name="Gonzalez J."/>
            <person name="Henrissat B."/>
            <person name="Kuo A."/>
            <person name="Liang C."/>
            <person name="Lipzen A."/>
            <person name="Lutzoni F."/>
            <person name="Magnuson J."/>
            <person name="Mondo S."/>
            <person name="Nolan M."/>
            <person name="Ohm R."/>
            <person name="Pangilinan J."/>
            <person name="Park H.-J."/>
            <person name="Ramirez L."/>
            <person name="Alfaro M."/>
            <person name="Sun H."/>
            <person name="Tritt A."/>
            <person name="Yoshinaga Y."/>
            <person name="Zwiers L.-H."/>
            <person name="Turgeon B."/>
            <person name="Goodwin S."/>
            <person name="Spatafora J."/>
            <person name="Crous P."/>
            <person name="Grigoriev I."/>
        </authorList>
    </citation>
    <scope>NUCLEOTIDE SEQUENCE</scope>
    <source>
        <strain evidence="6">CBS 480.64</strain>
    </source>
</reference>
<keyword evidence="3 5" id="KW-0862">Zinc</keyword>
<dbReference type="Proteomes" id="UP000799421">
    <property type="component" value="Unassembled WGS sequence"/>
</dbReference>
<protein>
    <recommendedName>
        <fullName evidence="5">Transcription elongation factor 1 homolog</fullName>
    </recommendedName>
</protein>
<dbReference type="InterPro" id="IPR038567">
    <property type="entry name" value="T_Elf1_sf"/>
</dbReference>
<keyword evidence="5" id="KW-0805">Transcription regulation</keyword>
<dbReference type="GO" id="GO:0008270">
    <property type="term" value="F:zinc ion binding"/>
    <property type="evidence" value="ECO:0007669"/>
    <property type="project" value="UniProtKB-KW"/>
</dbReference>
<dbReference type="SUPFAM" id="SSF57783">
    <property type="entry name" value="Zinc beta-ribbon"/>
    <property type="match status" value="1"/>
</dbReference>
<gene>
    <name evidence="6" type="ORF">K470DRAFT_279270</name>
</gene>
<evidence type="ECO:0000256" key="4">
    <source>
        <dbReference type="ARBA" id="ARBA00023242"/>
    </source>
</evidence>
<keyword evidence="5" id="KW-0479">Metal-binding</keyword>
<keyword evidence="4 5" id="KW-0539">Nucleus</keyword>
<dbReference type="Gene3D" id="2.20.25.190">
    <property type="match status" value="1"/>
</dbReference>
<dbReference type="Pfam" id="PF05129">
    <property type="entry name" value="Zn_ribbon_Elf1"/>
    <property type="match status" value="1"/>
</dbReference>
<evidence type="ECO:0000256" key="2">
    <source>
        <dbReference type="ARBA" id="ARBA00009730"/>
    </source>
</evidence>
<dbReference type="GO" id="GO:0005634">
    <property type="term" value="C:nucleus"/>
    <property type="evidence" value="ECO:0007669"/>
    <property type="project" value="UniProtKB-SubCell"/>
</dbReference>
<comment type="subcellular location">
    <subcellularLocation>
        <location evidence="1 5">Nucleus</location>
    </subcellularLocation>
</comment>
<dbReference type="EMBL" id="MU006042">
    <property type="protein sequence ID" value="KAF2857444.1"/>
    <property type="molecule type" value="Genomic_DNA"/>
</dbReference>
<evidence type="ECO:0000256" key="1">
    <source>
        <dbReference type="ARBA" id="ARBA00004123"/>
    </source>
</evidence>
<comment type="function">
    <text evidence="5">Transcription elongation factor implicated in the maintenance of proper chromatin structure in actively transcribed regions.</text>
</comment>
<proteinExistence type="inferred from homology"/>
<dbReference type="InterPro" id="IPR007808">
    <property type="entry name" value="Elf1"/>
</dbReference>
<keyword evidence="7" id="KW-1185">Reference proteome</keyword>
<comment type="similarity">
    <text evidence="2 5">Belongs to the ELOF1 family.</text>
</comment>
<name>A0A6A7BQD8_9PEZI</name>
<dbReference type="AlphaFoldDB" id="A0A6A7BQD8"/>
<evidence type="ECO:0000313" key="6">
    <source>
        <dbReference type="EMBL" id="KAF2857444.1"/>
    </source>
</evidence>
<evidence type="ECO:0000256" key="3">
    <source>
        <dbReference type="ARBA" id="ARBA00022833"/>
    </source>
</evidence>
<evidence type="ECO:0000313" key="7">
    <source>
        <dbReference type="Proteomes" id="UP000799421"/>
    </source>
</evidence>
<keyword evidence="5" id="KW-0863">Zinc-finger</keyword>
<evidence type="ECO:0000256" key="5">
    <source>
        <dbReference type="RuleBase" id="RU364033"/>
    </source>
</evidence>
<accession>A0A6A7BQD8</accession>